<protein>
    <submittedName>
        <fullName evidence="1">Uncharacterized protein</fullName>
    </submittedName>
</protein>
<name>A0A136J1D0_9PEZI</name>
<evidence type="ECO:0000313" key="1">
    <source>
        <dbReference type="EMBL" id="KXJ91001.1"/>
    </source>
</evidence>
<gene>
    <name evidence="1" type="ORF">Micbo1qcDRAFT_163710</name>
</gene>
<dbReference type="AlphaFoldDB" id="A0A136J1D0"/>
<accession>A0A136J1D0</accession>
<dbReference type="Proteomes" id="UP000070501">
    <property type="component" value="Unassembled WGS sequence"/>
</dbReference>
<sequence>MTGSRRRKVTCGWPLLDVMEAMPRDRLGCVTAPTGRAVGWAGRPGTLRQWMMSKMGAGLAAGREGDDGLQVGCLIGGQQRAHCRLDGDLLFWTRLECPQLCQLRLPLVLLGVRVRDFCTTDSAATVSARR</sequence>
<proteinExistence type="predicted"/>
<keyword evidence="2" id="KW-1185">Reference proteome</keyword>
<feature type="non-terminal residue" evidence="1">
    <location>
        <position position="130"/>
    </location>
</feature>
<evidence type="ECO:0000313" key="2">
    <source>
        <dbReference type="Proteomes" id="UP000070501"/>
    </source>
</evidence>
<reference evidence="2" key="1">
    <citation type="submission" date="2016-02" db="EMBL/GenBank/DDBJ databases">
        <title>Draft genome sequence of Microdochium bolleyi, a fungal endophyte of beachgrass.</title>
        <authorList>
            <consortium name="DOE Joint Genome Institute"/>
            <person name="David A.S."/>
            <person name="May G."/>
            <person name="Haridas S."/>
            <person name="Lim J."/>
            <person name="Wang M."/>
            <person name="Labutti K."/>
            <person name="Lipzen A."/>
            <person name="Barry K."/>
            <person name="Grigoriev I.V."/>
        </authorList>
    </citation>
    <scope>NUCLEOTIDE SEQUENCE [LARGE SCALE GENOMIC DNA]</scope>
    <source>
        <strain evidence="2">J235TASD1</strain>
    </source>
</reference>
<dbReference type="InParanoid" id="A0A136J1D0"/>
<dbReference type="EMBL" id="KQ964251">
    <property type="protein sequence ID" value="KXJ91001.1"/>
    <property type="molecule type" value="Genomic_DNA"/>
</dbReference>
<organism evidence="1 2">
    <name type="scientific">Microdochium bolleyi</name>
    <dbReference type="NCBI Taxonomy" id="196109"/>
    <lineage>
        <taxon>Eukaryota</taxon>
        <taxon>Fungi</taxon>
        <taxon>Dikarya</taxon>
        <taxon>Ascomycota</taxon>
        <taxon>Pezizomycotina</taxon>
        <taxon>Sordariomycetes</taxon>
        <taxon>Xylariomycetidae</taxon>
        <taxon>Xylariales</taxon>
        <taxon>Microdochiaceae</taxon>
        <taxon>Microdochium</taxon>
    </lineage>
</organism>